<name>A0A7K1Y017_9SPHI</name>
<gene>
    <name evidence="1" type="ORF">GS398_15035</name>
</gene>
<evidence type="ECO:0000313" key="1">
    <source>
        <dbReference type="EMBL" id="MXV16615.1"/>
    </source>
</evidence>
<dbReference type="Gene3D" id="2.60.120.10">
    <property type="entry name" value="Jelly Rolls"/>
    <property type="match status" value="1"/>
</dbReference>
<dbReference type="Proteomes" id="UP000451233">
    <property type="component" value="Unassembled WGS sequence"/>
</dbReference>
<sequence length="198" mass="22652">MTIQEYIDSGILESYCLGMLTEKECAEVELACARYPAIKRELNRIQVTLENYAQQNAILPDPQLKFRIMEAIADAERQKHQSLDDLPLIHARSNYLDWLKYLEGRIPVLKQEGRIVNLLRNNKGVMQMLLVSSTDFEDEVHDELAESFLILEGECECTVNDDVFKLQAGGFTRIPLYAHHSVKILSPYVVAVLQRVSL</sequence>
<accession>A0A7K1Y017</accession>
<dbReference type="SUPFAM" id="SSF51182">
    <property type="entry name" value="RmlC-like cupins"/>
    <property type="match status" value="1"/>
</dbReference>
<organism evidence="1 2">
    <name type="scientific">Hufsiella ginkgonis</name>
    <dbReference type="NCBI Taxonomy" id="2695274"/>
    <lineage>
        <taxon>Bacteria</taxon>
        <taxon>Pseudomonadati</taxon>
        <taxon>Bacteroidota</taxon>
        <taxon>Sphingobacteriia</taxon>
        <taxon>Sphingobacteriales</taxon>
        <taxon>Sphingobacteriaceae</taxon>
        <taxon>Hufsiella</taxon>
    </lineage>
</organism>
<dbReference type="AlphaFoldDB" id="A0A7K1Y017"/>
<protein>
    <recommendedName>
        <fullName evidence="3">Cupin domain-containing protein</fullName>
    </recommendedName>
</protein>
<dbReference type="RefSeq" id="WP_160907594.1">
    <property type="nucleotide sequence ID" value="NZ_WVHS01000003.1"/>
</dbReference>
<keyword evidence="2" id="KW-1185">Reference proteome</keyword>
<reference evidence="1 2" key="1">
    <citation type="submission" date="2019-11" db="EMBL/GenBank/DDBJ databases">
        <title>Pedobacter sp. HMF7056 Genome sequencing and assembly.</title>
        <authorList>
            <person name="Kang H."/>
            <person name="Kim H."/>
            <person name="Joh K."/>
        </authorList>
    </citation>
    <scope>NUCLEOTIDE SEQUENCE [LARGE SCALE GENOMIC DNA]</scope>
    <source>
        <strain evidence="1 2">HMF7056</strain>
    </source>
</reference>
<proteinExistence type="predicted"/>
<evidence type="ECO:0008006" key="3">
    <source>
        <dbReference type="Google" id="ProtNLM"/>
    </source>
</evidence>
<dbReference type="InterPro" id="IPR011051">
    <property type="entry name" value="RmlC_Cupin_sf"/>
</dbReference>
<dbReference type="InterPro" id="IPR014710">
    <property type="entry name" value="RmlC-like_jellyroll"/>
</dbReference>
<dbReference type="EMBL" id="WVHS01000003">
    <property type="protein sequence ID" value="MXV16615.1"/>
    <property type="molecule type" value="Genomic_DNA"/>
</dbReference>
<comment type="caution">
    <text evidence="1">The sequence shown here is derived from an EMBL/GenBank/DDBJ whole genome shotgun (WGS) entry which is preliminary data.</text>
</comment>
<evidence type="ECO:0000313" key="2">
    <source>
        <dbReference type="Proteomes" id="UP000451233"/>
    </source>
</evidence>